<feature type="compositionally biased region" description="Basic residues" evidence="1">
    <location>
        <begin position="19"/>
        <end position="28"/>
    </location>
</feature>
<sequence length="185" mass="21108">MSARLDKVHISPGQNPHHTNWRKRHHRRETFEEIEQRLTDSSDDEMSDDNEPCSSKKEKVYSEEQSVQLSDELKKFIKRSIEKPVIIPSPSVMNAVVPYVPHRSFEEYSMNSRISEIAEDDTEWHSCIQPDGAVGSVSFPEESSSSDECPSGNGKRTDSEQSNFLAIVEVEEFPDENTDVEMDCS</sequence>
<protein>
    <submittedName>
        <fullName evidence="2 4">Uncharacterized protein</fullName>
    </submittedName>
</protein>
<evidence type="ECO:0000313" key="3">
    <source>
        <dbReference type="Proteomes" id="UP000050794"/>
    </source>
</evidence>
<keyword evidence="3" id="KW-1185">Reference proteome</keyword>
<feature type="region of interest" description="Disordered" evidence="1">
    <location>
        <begin position="1"/>
        <end position="65"/>
    </location>
</feature>
<reference evidence="2 3" key="2">
    <citation type="submission" date="2018-11" db="EMBL/GenBank/DDBJ databases">
        <authorList>
            <consortium name="Pathogen Informatics"/>
        </authorList>
    </citation>
    <scope>NUCLEOTIDE SEQUENCE [LARGE SCALE GENOMIC DNA]</scope>
</reference>
<name>A0A183UJ78_TOXCA</name>
<evidence type="ECO:0000313" key="2">
    <source>
        <dbReference type="EMBL" id="VDM39869.1"/>
    </source>
</evidence>
<organism evidence="3 4">
    <name type="scientific">Toxocara canis</name>
    <name type="common">Canine roundworm</name>
    <dbReference type="NCBI Taxonomy" id="6265"/>
    <lineage>
        <taxon>Eukaryota</taxon>
        <taxon>Metazoa</taxon>
        <taxon>Ecdysozoa</taxon>
        <taxon>Nematoda</taxon>
        <taxon>Chromadorea</taxon>
        <taxon>Rhabditida</taxon>
        <taxon>Spirurina</taxon>
        <taxon>Ascaridomorpha</taxon>
        <taxon>Ascaridoidea</taxon>
        <taxon>Toxocaridae</taxon>
        <taxon>Toxocara</taxon>
    </lineage>
</organism>
<dbReference type="Proteomes" id="UP000050794">
    <property type="component" value="Unassembled WGS sequence"/>
</dbReference>
<accession>A0A183UJ78</accession>
<evidence type="ECO:0000313" key="4">
    <source>
        <dbReference type="WBParaSite" id="TCNE_0000854801-mRNA-1"/>
    </source>
</evidence>
<dbReference type="AlphaFoldDB" id="A0A183UJ78"/>
<feature type="region of interest" description="Disordered" evidence="1">
    <location>
        <begin position="131"/>
        <end position="164"/>
    </location>
</feature>
<dbReference type="WBParaSite" id="TCNE_0000854801-mRNA-1">
    <property type="protein sequence ID" value="TCNE_0000854801-mRNA-1"/>
    <property type="gene ID" value="TCNE_0000854801"/>
</dbReference>
<gene>
    <name evidence="2" type="ORF">TCNE_LOCUS8548</name>
</gene>
<evidence type="ECO:0000256" key="1">
    <source>
        <dbReference type="SAM" id="MobiDB-lite"/>
    </source>
</evidence>
<proteinExistence type="predicted"/>
<feature type="compositionally biased region" description="Acidic residues" evidence="1">
    <location>
        <begin position="41"/>
        <end position="51"/>
    </location>
</feature>
<feature type="compositionally biased region" description="Low complexity" evidence="1">
    <location>
        <begin position="136"/>
        <end position="151"/>
    </location>
</feature>
<reference evidence="4" key="1">
    <citation type="submission" date="2016-06" db="UniProtKB">
        <authorList>
            <consortium name="WormBaseParasite"/>
        </authorList>
    </citation>
    <scope>IDENTIFICATION</scope>
</reference>
<feature type="compositionally biased region" description="Basic and acidic residues" evidence="1">
    <location>
        <begin position="29"/>
        <end position="40"/>
    </location>
</feature>
<dbReference type="EMBL" id="UYWY01019937">
    <property type="protein sequence ID" value="VDM39869.1"/>
    <property type="molecule type" value="Genomic_DNA"/>
</dbReference>